<sequence length="282" mass="33455">MLSFSEQVIVHKYMLEFFKINLNFKNHFNKSFFFDKKRSLKMLVNGFFVSPMYLNIYLFLSIVKTGKTLSAHSQKKLEDYISLTRANFSPLIKSWCDWCSIVNGYCTFAIATINEHDEDYNEKYLDIKTLRKLKFLFACTSHIKIMLERDNYFADKKPSSSRALFPEIYDKASPPIKSFLDSITKKYNQFQIVEQQWCPFQHMKRIALLTYGDRERYESYLNCKDYKDVVKAGELIFNFKHLKCNQCVNVINTFLESEAGYLDNKLHLRTEDFLDLICKLSR</sequence>
<dbReference type="Proteomes" id="UP000254968">
    <property type="component" value="Unassembled WGS sequence"/>
</dbReference>
<dbReference type="OrthoDB" id="5635147at2"/>
<accession>A0A378I3F9</accession>
<evidence type="ECO:0000313" key="2">
    <source>
        <dbReference type="Proteomes" id="UP000254968"/>
    </source>
</evidence>
<dbReference type="AlphaFoldDB" id="A0A378I3F9"/>
<dbReference type="RefSeq" id="WP_115303371.1">
    <property type="nucleotide sequence ID" value="NZ_CAAAHO010000002.1"/>
</dbReference>
<evidence type="ECO:0000313" key="1">
    <source>
        <dbReference type="EMBL" id="STX29698.1"/>
    </source>
</evidence>
<proteinExistence type="predicted"/>
<name>A0A378I3F9_9GAMM</name>
<organism evidence="1 2">
    <name type="scientific">Legionella beliardensis</name>
    <dbReference type="NCBI Taxonomy" id="91822"/>
    <lineage>
        <taxon>Bacteria</taxon>
        <taxon>Pseudomonadati</taxon>
        <taxon>Pseudomonadota</taxon>
        <taxon>Gammaproteobacteria</taxon>
        <taxon>Legionellales</taxon>
        <taxon>Legionellaceae</taxon>
        <taxon>Legionella</taxon>
    </lineage>
</organism>
<dbReference type="EMBL" id="UGNV01000001">
    <property type="protein sequence ID" value="STX29698.1"/>
    <property type="molecule type" value="Genomic_DNA"/>
</dbReference>
<protein>
    <submittedName>
        <fullName evidence="1">Uncharacterized protein</fullName>
    </submittedName>
</protein>
<reference evidence="1 2" key="1">
    <citation type="submission" date="2018-06" db="EMBL/GenBank/DDBJ databases">
        <authorList>
            <consortium name="Pathogen Informatics"/>
            <person name="Doyle S."/>
        </authorList>
    </citation>
    <scope>NUCLEOTIDE SEQUENCE [LARGE SCALE GENOMIC DNA]</scope>
    <source>
        <strain evidence="1 2">NCTC13315</strain>
    </source>
</reference>
<keyword evidence="2" id="KW-1185">Reference proteome</keyword>
<gene>
    <name evidence="1" type="ORF">NCTC13315_02250</name>
</gene>